<gene>
    <name evidence="3" type="ORF">H9L42_06050</name>
</gene>
<evidence type="ECO:0000256" key="1">
    <source>
        <dbReference type="SAM" id="MobiDB-lite"/>
    </source>
</evidence>
<dbReference type="SUPFAM" id="SSF159941">
    <property type="entry name" value="MM3350-like"/>
    <property type="match status" value="1"/>
</dbReference>
<dbReference type="InterPro" id="IPR012912">
    <property type="entry name" value="Plasmid_pRiA4b_Orf3-like"/>
</dbReference>
<reference evidence="3" key="1">
    <citation type="submission" date="2020-08" db="EMBL/GenBank/DDBJ databases">
        <title>Genome public.</title>
        <authorList>
            <person name="Liu C."/>
            <person name="Sun Q."/>
        </authorList>
    </citation>
    <scope>NUCLEOTIDE SEQUENCE</scope>
    <source>
        <strain evidence="3">BX12</strain>
    </source>
</reference>
<evidence type="ECO:0000313" key="3">
    <source>
        <dbReference type="EMBL" id="MBC6679384.1"/>
    </source>
</evidence>
<proteinExistence type="predicted"/>
<organism evidence="3 4">
    <name type="scientific">Zhenpiania hominis</name>
    <dbReference type="NCBI Taxonomy" id="2763644"/>
    <lineage>
        <taxon>Bacteria</taxon>
        <taxon>Bacillati</taxon>
        <taxon>Bacillota</taxon>
        <taxon>Clostridia</taxon>
        <taxon>Peptostreptococcales</taxon>
        <taxon>Anaerovoracaceae</taxon>
        <taxon>Zhenpiania</taxon>
    </lineage>
</organism>
<dbReference type="Pfam" id="PF07929">
    <property type="entry name" value="PRiA4_ORF3"/>
    <property type="match status" value="1"/>
</dbReference>
<comment type="caution">
    <text evidence="3">The sequence shown here is derived from an EMBL/GenBank/DDBJ whole genome shotgun (WGS) entry which is preliminary data.</text>
</comment>
<dbReference type="Gene3D" id="3.10.290.30">
    <property type="entry name" value="MM3350-like"/>
    <property type="match status" value="1"/>
</dbReference>
<dbReference type="PANTHER" id="PTHR41878">
    <property type="entry name" value="LEXA REPRESSOR-RELATED"/>
    <property type="match status" value="1"/>
</dbReference>
<evidence type="ECO:0000259" key="2">
    <source>
        <dbReference type="Pfam" id="PF07929"/>
    </source>
</evidence>
<feature type="domain" description="Plasmid pRiA4b Orf3-like" evidence="2">
    <location>
        <begin position="3"/>
        <end position="173"/>
    </location>
</feature>
<evidence type="ECO:0000313" key="4">
    <source>
        <dbReference type="Proteomes" id="UP000602647"/>
    </source>
</evidence>
<feature type="region of interest" description="Disordered" evidence="1">
    <location>
        <begin position="518"/>
        <end position="549"/>
    </location>
</feature>
<dbReference type="PANTHER" id="PTHR41878:SF1">
    <property type="entry name" value="TNPR PROTEIN"/>
    <property type="match status" value="1"/>
</dbReference>
<keyword evidence="4" id="KW-1185">Reference proteome</keyword>
<name>A0A923NLV4_9FIRM</name>
<accession>A0A923NLV4</accession>
<dbReference type="EMBL" id="JACRYT010000004">
    <property type="protein sequence ID" value="MBC6679384.1"/>
    <property type="molecule type" value="Genomic_DNA"/>
</dbReference>
<dbReference type="InterPro" id="IPR024047">
    <property type="entry name" value="MM3350-like_sf"/>
</dbReference>
<dbReference type="AlphaFoldDB" id="A0A923NLV4"/>
<dbReference type="Proteomes" id="UP000602647">
    <property type="component" value="Unassembled WGS sequence"/>
</dbReference>
<protein>
    <submittedName>
        <fullName evidence="3">Plasmid pRiA4b ORF-3 family protein</fullName>
    </submittedName>
</protein>
<dbReference type="RefSeq" id="WP_187302492.1">
    <property type="nucleotide sequence ID" value="NZ_JACRYT010000004.1"/>
</dbReference>
<sequence>MYAYQIKISLEDVVPQVWRRAIIPGGISFSRMAAMLNDIMGWSGTHLYALVTSSGFHVSGAPEGAEEEPDDFVLEEQGMTGGGQEIDEVFCNNKDFLYIYDLGDSWEHRVEIEKREAAKEVYPRILMGEGSCPPEDCGGAAVFMELMERPSDVEQELADMYREEMEPFDLERTNEFLKAVYGGEAFSKLPEALCDGDLDILSVDPKLLPNLSESLMSYRAADLKALWKKWEMKGYSGLRKQELADRLAEVLTDPDTMSGKLCAIREESLAFFETLQENPVYAFELTREAHAQAGLFMEKGYVFLTEELIFFVPKEIKECYRRMNRAVFEEKRRRARRILDYCMAAVNLYGIVEIDKLIEIFNGQNETPLEKGELFAVLALQEDEEERCVVCGLAYLCDSAIQWDIFDAILQEQMGKPYYVPRQEAFLRYADPDYCEKPLAWKAVERFFKKEMRLKDFDAEFLCHELQMIVHVGGDPDTVFETLGEFQVPEPTERQMIQMADLLMDAWNCTRMVTNRGFTPNEMKGMESSGTEGGEIPDNIIPFPGQQKE</sequence>